<dbReference type="AlphaFoldDB" id="A0A1G7XT74"/>
<dbReference type="Pfam" id="PF07963">
    <property type="entry name" value="N_methyl"/>
    <property type="match status" value="1"/>
</dbReference>
<keyword evidence="2" id="KW-1185">Reference proteome</keyword>
<reference evidence="2" key="1">
    <citation type="submission" date="2016-10" db="EMBL/GenBank/DDBJ databases">
        <authorList>
            <person name="Varghese N."/>
            <person name="Submissions S."/>
        </authorList>
    </citation>
    <scope>NUCLEOTIDE SEQUENCE [LARGE SCALE GENOMIC DNA]</scope>
    <source>
        <strain evidence="2">ATCC 700689</strain>
    </source>
</reference>
<evidence type="ECO:0000313" key="1">
    <source>
        <dbReference type="EMBL" id="SDG87341.1"/>
    </source>
</evidence>
<dbReference type="InterPro" id="IPR012902">
    <property type="entry name" value="N_methyl_site"/>
</dbReference>
<accession>A0A1G7XT74</accession>
<organism evidence="1 2">
    <name type="scientific">Pseudomonas abietaniphila</name>
    <dbReference type="NCBI Taxonomy" id="89065"/>
    <lineage>
        <taxon>Bacteria</taxon>
        <taxon>Pseudomonadati</taxon>
        <taxon>Pseudomonadota</taxon>
        <taxon>Gammaproteobacteria</taxon>
        <taxon>Pseudomonadales</taxon>
        <taxon>Pseudomonadaceae</taxon>
        <taxon>Pseudomonas</taxon>
    </lineage>
</organism>
<gene>
    <name evidence="1" type="ORF">SAMN05216605_103385</name>
</gene>
<evidence type="ECO:0000313" key="2">
    <source>
        <dbReference type="Proteomes" id="UP000182894"/>
    </source>
</evidence>
<proteinExistence type="predicted"/>
<dbReference type="OrthoDB" id="5296662at2"/>
<sequence length="233" mass="25286">MRRQTKGFGLVEIMLALALGLVMSHALMQIFISSKSTYLSQASSAGLQEDARFVLSKVVQEIRLAGMFGCLATVRDASAGGQFSAAARAPVEWQAQQQSLTLITAGVGQGGSWHNWEIHTDCLSSATAWTRGRAPRLTEGELMLPIHKQVYRFNPSRGELALNGQPLISNVRAFSVLFGVASGVAEPGITRYTDQPDPALIRSVRLTLTLFDPADRTQEQTFNVVAAVRNRLG</sequence>
<dbReference type="STRING" id="89065.SAMN05216605_103385"/>
<dbReference type="Proteomes" id="UP000182894">
    <property type="component" value="Unassembled WGS sequence"/>
</dbReference>
<dbReference type="RefSeq" id="WP_074752093.1">
    <property type="nucleotide sequence ID" value="NZ_FNCO01000003.1"/>
</dbReference>
<protein>
    <submittedName>
        <fullName evidence="1">Type IV pilus assembly protein PilW</fullName>
    </submittedName>
</protein>
<dbReference type="EMBL" id="FNCO01000003">
    <property type="protein sequence ID" value="SDG87341.1"/>
    <property type="molecule type" value="Genomic_DNA"/>
</dbReference>
<name>A0A1G7XT74_9PSED</name>